<evidence type="ECO:0000256" key="2">
    <source>
        <dbReference type="ARBA" id="ARBA00022723"/>
    </source>
</evidence>
<comment type="similarity">
    <text evidence="1">Belongs to the SurE nucleotidase family.</text>
</comment>
<keyword evidence="7" id="KW-1185">Reference proteome</keyword>
<dbReference type="EMBL" id="KV454546">
    <property type="protein sequence ID" value="ODV64866.1"/>
    <property type="molecule type" value="Genomic_DNA"/>
</dbReference>
<dbReference type="Proteomes" id="UP000095085">
    <property type="component" value="Unassembled WGS sequence"/>
</dbReference>
<gene>
    <name evidence="6" type="ORF">HYPBUDRAFT_144856</name>
</gene>
<keyword evidence="4" id="KW-0732">Signal</keyword>
<dbReference type="OrthoDB" id="4018688at2759"/>
<reference evidence="7" key="1">
    <citation type="submission" date="2016-05" db="EMBL/GenBank/DDBJ databases">
        <title>Comparative genomics of biotechnologically important yeasts.</title>
        <authorList>
            <consortium name="DOE Joint Genome Institute"/>
            <person name="Riley R."/>
            <person name="Haridas S."/>
            <person name="Wolfe K.H."/>
            <person name="Lopes M.R."/>
            <person name="Hittinger C.T."/>
            <person name="Goker M."/>
            <person name="Salamov A."/>
            <person name="Wisecaver J."/>
            <person name="Long T.M."/>
            <person name="Aerts A.L."/>
            <person name="Barry K."/>
            <person name="Choi C."/>
            <person name="Clum A."/>
            <person name="Coughlan A.Y."/>
            <person name="Deshpande S."/>
            <person name="Douglass A.P."/>
            <person name="Hanson S.J."/>
            <person name="Klenk H.-P."/>
            <person name="Labutti K."/>
            <person name="Lapidus A."/>
            <person name="Lindquist E."/>
            <person name="Lipzen A."/>
            <person name="Meier-Kolthoff J.P."/>
            <person name="Ohm R.A."/>
            <person name="Otillar R.P."/>
            <person name="Pangilinan J."/>
            <person name="Peng Y."/>
            <person name="Rokas A."/>
            <person name="Rosa C.A."/>
            <person name="Scheuner C."/>
            <person name="Sibirny A.A."/>
            <person name="Slot J.C."/>
            <person name="Stielow J.B."/>
            <person name="Sun H."/>
            <person name="Kurtzman C.P."/>
            <person name="Blackwell M."/>
            <person name="Grigoriev I.V."/>
            <person name="Jeffries T.W."/>
        </authorList>
    </citation>
    <scope>NUCLEOTIDE SEQUENCE [LARGE SCALE GENOMIC DNA]</scope>
    <source>
        <strain evidence="7">NRRL Y-1933</strain>
    </source>
</reference>
<dbReference type="Pfam" id="PF01975">
    <property type="entry name" value="SurE"/>
    <property type="match status" value="1"/>
</dbReference>
<feature type="signal peptide" evidence="4">
    <location>
        <begin position="1"/>
        <end position="17"/>
    </location>
</feature>
<dbReference type="Gene3D" id="3.40.1210.10">
    <property type="entry name" value="Survival protein SurE-like phosphatase/nucleotidase"/>
    <property type="match status" value="1"/>
</dbReference>
<dbReference type="InterPro" id="IPR002828">
    <property type="entry name" value="SurE-like_Pase/nucleotidase"/>
</dbReference>
<dbReference type="GO" id="GO:0008252">
    <property type="term" value="F:nucleotidase activity"/>
    <property type="evidence" value="ECO:0007669"/>
    <property type="project" value="InterPro"/>
</dbReference>
<dbReference type="GeneID" id="30994443"/>
<dbReference type="InterPro" id="IPR036523">
    <property type="entry name" value="SurE-like_sf"/>
</dbReference>
<sequence>MLSKLIIFILLIAQVFAKTILLTNDDSWASTYIRAAYRDLKKAGYDVIMVAPVRQQTGNGGSFQVPKSKTLEKDGEFGYVKKGAPSWDHDADDSNIYYFDGTTSACVAFALNYLIPEKFDNVKVDLTISGPNEGPGILSGFFTYSSTTSGAYFSVYNGIPAISFGGSDLNNTFFKDDLNNDKLLPANIYSSKIVELVDLILAKDAAKIPNTVGLNVNFPQVSTLSDKNCTDPTWMKTRILGKGVLVPSMSYNKKTELYEVGYDYLDNKQKDCEDGDCNLPSEYSVFFAKNCTSTVSVFSIDYDASLSQSNKVHSIIGDLF</sequence>
<dbReference type="GO" id="GO:0046872">
    <property type="term" value="F:metal ion binding"/>
    <property type="evidence" value="ECO:0007669"/>
    <property type="project" value="UniProtKB-KW"/>
</dbReference>
<dbReference type="SUPFAM" id="SSF64167">
    <property type="entry name" value="SurE-like"/>
    <property type="match status" value="1"/>
</dbReference>
<dbReference type="NCBIfam" id="TIGR00087">
    <property type="entry name" value="surE"/>
    <property type="match status" value="1"/>
</dbReference>
<dbReference type="RefSeq" id="XP_020073933.1">
    <property type="nucleotide sequence ID" value="XM_020219893.1"/>
</dbReference>
<evidence type="ECO:0000256" key="3">
    <source>
        <dbReference type="ARBA" id="ARBA00022801"/>
    </source>
</evidence>
<protein>
    <submittedName>
        <fullName evidence="6">5'/3'-nucleotidase sure</fullName>
    </submittedName>
</protein>
<dbReference type="STRING" id="984485.A0A1E4RCA3"/>
<feature type="chain" id="PRO_5009162234" evidence="4">
    <location>
        <begin position="18"/>
        <end position="320"/>
    </location>
</feature>
<evidence type="ECO:0000256" key="1">
    <source>
        <dbReference type="ARBA" id="ARBA00011062"/>
    </source>
</evidence>
<dbReference type="AlphaFoldDB" id="A0A1E4RCA3"/>
<dbReference type="PANTHER" id="PTHR30457:SF0">
    <property type="entry name" value="PHOSPHATASE, PUTATIVE (AFU_ORTHOLOGUE AFUA_4G01070)-RELATED"/>
    <property type="match status" value="1"/>
</dbReference>
<keyword evidence="2" id="KW-0479">Metal-binding</keyword>
<proteinExistence type="inferred from homology"/>
<evidence type="ECO:0000259" key="5">
    <source>
        <dbReference type="Pfam" id="PF01975"/>
    </source>
</evidence>
<evidence type="ECO:0000313" key="7">
    <source>
        <dbReference type="Proteomes" id="UP000095085"/>
    </source>
</evidence>
<organism evidence="6 7">
    <name type="scientific">Hyphopichia burtonii NRRL Y-1933</name>
    <dbReference type="NCBI Taxonomy" id="984485"/>
    <lineage>
        <taxon>Eukaryota</taxon>
        <taxon>Fungi</taxon>
        <taxon>Dikarya</taxon>
        <taxon>Ascomycota</taxon>
        <taxon>Saccharomycotina</taxon>
        <taxon>Pichiomycetes</taxon>
        <taxon>Debaryomycetaceae</taxon>
        <taxon>Hyphopichia</taxon>
    </lineage>
</organism>
<accession>A0A1E4RCA3</accession>
<name>A0A1E4RCA3_9ASCO</name>
<evidence type="ECO:0000256" key="4">
    <source>
        <dbReference type="SAM" id="SignalP"/>
    </source>
</evidence>
<dbReference type="PANTHER" id="PTHR30457">
    <property type="entry name" value="5'-NUCLEOTIDASE SURE"/>
    <property type="match status" value="1"/>
</dbReference>
<dbReference type="InterPro" id="IPR030048">
    <property type="entry name" value="SurE"/>
</dbReference>
<keyword evidence="3" id="KW-0378">Hydrolase</keyword>
<feature type="domain" description="Survival protein SurE-like phosphatase/nucleotidase" evidence="5">
    <location>
        <begin position="20"/>
        <end position="223"/>
    </location>
</feature>
<evidence type="ECO:0000313" key="6">
    <source>
        <dbReference type="EMBL" id="ODV64866.1"/>
    </source>
</evidence>